<organism evidence="2">
    <name type="scientific">Lentimicrobium saccharophilum</name>
    <dbReference type="NCBI Taxonomy" id="1678841"/>
    <lineage>
        <taxon>Bacteria</taxon>
        <taxon>Pseudomonadati</taxon>
        <taxon>Bacteroidota</taxon>
        <taxon>Bacteroidia</taxon>
        <taxon>Bacteroidales</taxon>
        <taxon>Lentimicrobiaceae</taxon>
        <taxon>Lentimicrobium</taxon>
    </lineage>
</organism>
<gene>
    <name evidence="2" type="ORF">TBC1_12832</name>
</gene>
<feature type="domain" description="Copper-binding protein MbnP-like" evidence="1">
    <location>
        <begin position="30"/>
        <end position="228"/>
    </location>
</feature>
<evidence type="ECO:0000313" key="2">
    <source>
        <dbReference type="EMBL" id="GAP45016.1"/>
    </source>
</evidence>
<dbReference type="STRING" id="1678841.TBC1_12832"/>
<reference evidence="2" key="1">
    <citation type="journal article" date="2015" name="Genome Announc.">
        <title>Draft Genome Sequence of Bacteroidales Strain TBC1, a Novel Isolate from a Methanogenic Wastewater Treatment System.</title>
        <authorList>
            <person name="Tourlousse D.M."/>
            <person name="Matsuura N."/>
            <person name="Sun L."/>
            <person name="Toyonaga M."/>
            <person name="Kuroda K."/>
            <person name="Ohashi A."/>
            <person name="Cruz R."/>
            <person name="Yamaguchi T."/>
            <person name="Sekiguchi Y."/>
        </authorList>
    </citation>
    <scope>NUCLEOTIDE SEQUENCE [LARGE SCALE GENOMIC DNA]</scope>
    <source>
        <strain evidence="2">TBC1</strain>
    </source>
</reference>
<dbReference type="Pfam" id="PF20243">
    <property type="entry name" value="MbnP"/>
    <property type="match status" value="1"/>
</dbReference>
<dbReference type="EMBL" id="DF968183">
    <property type="protein sequence ID" value="GAP45016.1"/>
    <property type="molecule type" value="Genomic_DNA"/>
</dbReference>
<name>A0A0S7C738_9BACT</name>
<dbReference type="OrthoDB" id="1422031at2"/>
<accession>A0A0S7C738</accession>
<keyword evidence="3" id="KW-1185">Reference proteome</keyword>
<proteinExistence type="predicted"/>
<dbReference type="Proteomes" id="UP000053091">
    <property type="component" value="Unassembled WGS sequence"/>
</dbReference>
<dbReference type="AlphaFoldDB" id="A0A0S7C738"/>
<dbReference type="PROSITE" id="PS51257">
    <property type="entry name" value="PROKAR_LIPOPROTEIN"/>
    <property type="match status" value="1"/>
</dbReference>
<dbReference type="InterPro" id="IPR046863">
    <property type="entry name" value="MbnP-like_dom"/>
</dbReference>
<protein>
    <recommendedName>
        <fullName evidence="1">Copper-binding protein MbnP-like domain-containing protein</fullName>
    </recommendedName>
</protein>
<dbReference type="RefSeq" id="WP_137305812.1">
    <property type="nucleotide sequence ID" value="NZ_DF968183.1"/>
</dbReference>
<evidence type="ECO:0000259" key="1">
    <source>
        <dbReference type="Pfam" id="PF20243"/>
    </source>
</evidence>
<sequence length="263" mass="29960">MRPNYKILVLLMAISMIACTEKDPSASENGLKIIFSHQVDNEPLITDQMIYENAAGNPYEVTEIMYFISDLTLYHSDGSVIRPSDWEDIHYTDTNIPETLEWLAGKNIPAGHYDSLTFTFGLSEERNESFMFVNPPEVNMVWPEVLGGGYHYLMLNGWWEDLQGVRQPYNFHLGIGQIYENNSGLVPDITGFVHNYFTVNPNGGPFYIAAEGISELTLTMHIESWFETPFIYDHNQWGGAIMQIQDAMYIGSMNGRDAFSIKQ</sequence>
<evidence type="ECO:0000313" key="3">
    <source>
        <dbReference type="Proteomes" id="UP000053091"/>
    </source>
</evidence>